<feature type="transmembrane region" description="Helical" evidence="1">
    <location>
        <begin position="46"/>
        <end position="66"/>
    </location>
</feature>
<feature type="transmembrane region" description="Helical" evidence="1">
    <location>
        <begin position="78"/>
        <end position="97"/>
    </location>
</feature>
<feature type="transmembrane region" description="Helical" evidence="1">
    <location>
        <begin position="12"/>
        <end position="34"/>
    </location>
</feature>
<keyword evidence="3" id="KW-1185">Reference proteome</keyword>
<sequence length="141" mass="14171">MLRPAGHRPLALRLALALLNLGGLLLCGSLVALLRGFSLSWLHNASIALNGLAMLSLLLALGAVFFARGPGLLQLAALRANQLVLAGCLGLAAWSVAAKPEAAPGAAMLAGTACVLFGANILGLRRPAPSQPQAGGARPLG</sequence>
<name>A0A7X0PMB8_9BURK</name>
<dbReference type="Proteomes" id="UP000575083">
    <property type="component" value="Unassembled WGS sequence"/>
</dbReference>
<keyword evidence="1" id="KW-0812">Transmembrane</keyword>
<proteinExistence type="predicted"/>
<feature type="transmembrane region" description="Helical" evidence="1">
    <location>
        <begin position="103"/>
        <end position="124"/>
    </location>
</feature>
<dbReference type="EMBL" id="JACHLK010000033">
    <property type="protein sequence ID" value="MBB6564247.1"/>
    <property type="molecule type" value="Genomic_DNA"/>
</dbReference>
<protein>
    <submittedName>
        <fullName evidence="2">Uncharacterized protein</fullName>
    </submittedName>
</protein>
<keyword evidence="1" id="KW-1133">Transmembrane helix</keyword>
<comment type="caution">
    <text evidence="2">The sequence shown here is derived from an EMBL/GenBank/DDBJ whole genome shotgun (WGS) entry which is preliminary data.</text>
</comment>
<dbReference type="RefSeq" id="WP_184866086.1">
    <property type="nucleotide sequence ID" value="NZ_JACHLK010000033.1"/>
</dbReference>
<organism evidence="2 3">
    <name type="scientific">Acidovorax soli</name>
    <dbReference type="NCBI Taxonomy" id="592050"/>
    <lineage>
        <taxon>Bacteria</taxon>
        <taxon>Pseudomonadati</taxon>
        <taxon>Pseudomonadota</taxon>
        <taxon>Betaproteobacteria</taxon>
        <taxon>Burkholderiales</taxon>
        <taxon>Comamonadaceae</taxon>
        <taxon>Acidovorax</taxon>
    </lineage>
</organism>
<keyword evidence="1" id="KW-0472">Membrane</keyword>
<evidence type="ECO:0000256" key="1">
    <source>
        <dbReference type="SAM" id="Phobius"/>
    </source>
</evidence>
<gene>
    <name evidence="2" type="ORF">HNP48_006974</name>
</gene>
<evidence type="ECO:0000313" key="3">
    <source>
        <dbReference type="Proteomes" id="UP000575083"/>
    </source>
</evidence>
<accession>A0A7X0PMB8</accession>
<reference evidence="2 3" key="1">
    <citation type="submission" date="2020-08" db="EMBL/GenBank/DDBJ databases">
        <title>Functional genomics of gut bacteria from endangered species of beetles.</title>
        <authorList>
            <person name="Carlos-Shanley C."/>
        </authorList>
    </citation>
    <scope>NUCLEOTIDE SEQUENCE [LARGE SCALE GENOMIC DNA]</scope>
    <source>
        <strain evidence="2 3">S00198</strain>
    </source>
</reference>
<dbReference type="AlphaFoldDB" id="A0A7X0PMB8"/>
<evidence type="ECO:0000313" key="2">
    <source>
        <dbReference type="EMBL" id="MBB6564247.1"/>
    </source>
</evidence>